<dbReference type="SUPFAM" id="SSF51735">
    <property type="entry name" value="NAD(P)-binding Rossmann-fold domains"/>
    <property type="match status" value="1"/>
</dbReference>
<dbReference type="Proteomes" id="UP000011645">
    <property type="component" value="Unassembled WGS sequence"/>
</dbReference>
<dbReference type="PATRIC" id="fig|795797.18.peg.3608"/>
<dbReference type="InterPro" id="IPR036291">
    <property type="entry name" value="NAD(P)-bd_dom_sf"/>
</dbReference>
<evidence type="ECO:0000256" key="1">
    <source>
        <dbReference type="ARBA" id="ARBA00006484"/>
    </source>
</evidence>
<dbReference type="PRINTS" id="PR00080">
    <property type="entry name" value="SDRFAMILY"/>
</dbReference>
<dbReference type="PRINTS" id="PR00081">
    <property type="entry name" value="GDHRDH"/>
</dbReference>
<dbReference type="EMBL" id="AOHV01000004">
    <property type="protein sequence ID" value="ELY41473.1"/>
    <property type="molecule type" value="Genomic_DNA"/>
</dbReference>
<dbReference type="OrthoDB" id="24596at2157"/>
<evidence type="ECO:0000313" key="4">
    <source>
        <dbReference type="EMBL" id="ELY41473.1"/>
    </source>
</evidence>
<evidence type="ECO:0000256" key="2">
    <source>
        <dbReference type="ARBA" id="ARBA00023002"/>
    </source>
</evidence>
<reference evidence="4 6" key="2">
    <citation type="journal article" date="2014" name="PLoS Genet.">
        <title>Phylogenetically driven sequencing of extremely halophilic archaea reveals strategies for static and dynamic osmo-response.</title>
        <authorList>
            <person name="Becker E.A."/>
            <person name="Seitzer P.M."/>
            <person name="Tritt A."/>
            <person name="Larsen D."/>
            <person name="Krusor M."/>
            <person name="Yao A.I."/>
            <person name="Wu D."/>
            <person name="Madern D."/>
            <person name="Eisen J.A."/>
            <person name="Darling A.E."/>
            <person name="Facciotti M.T."/>
        </authorList>
    </citation>
    <scope>NUCLEOTIDE SEQUENCE [LARGE SCALE GENOMIC DNA]</scope>
    <source>
        <strain evidence="4">B3</strain>
        <strain evidence="6">DSM 18796 / CECT 7217 / JCM 14584 / KCTC 4019 / B3</strain>
    </source>
</reference>
<evidence type="ECO:0000313" key="6">
    <source>
        <dbReference type="Proteomes" id="UP000011645"/>
    </source>
</evidence>
<keyword evidence="2" id="KW-0560">Oxidoreductase</keyword>
<dbReference type="EMBL" id="CP002064">
    <property type="protein sequence ID" value="ADJ17056.1"/>
    <property type="molecule type" value="Genomic_DNA"/>
</dbReference>
<dbReference type="FunFam" id="3.40.50.720:FF:000084">
    <property type="entry name" value="Short-chain dehydrogenase reductase"/>
    <property type="match status" value="1"/>
</dbReference>
<dbReference type="PANTHER" id="PTHR42760">
    <property type="entry name" value="SHORT-CHAIN DEHYDROGENASES/REDUCTASES FAMILY MEMBER"/>
    <property type="match status" value="1"/>
</dbReference>
<name>D8JCE9_HALJB</name>
<comment type="similarity">
    <text evidence="1">Belongs to the short-chain dehydrogenases/reductases (SDR) family.</text>
</comment>
<proteinExistence type="inferred from homology"/>
<gene>
    <name evidence="3" type="ordered locus">HacjB3_18583</name>
    <name evidence="4" type="ORF">C497_00845</name>
</gene>
<dbReference type="InterPro" id="IPR002347">
    <property type="entry name" value="SDR_fam"/>
</dbReference>
<dbReference type="RefSeq" id="WP_008413766.1">
    <property type="nucleotide sequence ID" value="NC_014299.1"/>
</dbReference>
<dbReference type="PANTHER" id="PTHR42760:SF133">
    <property type="entry name" value="3-OXOACYL-[ACYL-CARRIER-PROTEIN] REDUCTASE"/>
    <property type="match status" value="1"/>
</dbReference>
<dbReference type="HOGENOM" id="CLU_010194_1_0_2"/>
<dbReference type="AlphaFoldDB" id="D8JCE9"/>
<accession>D8JCE9</accession>
<dbReference type="eggNOG" id="arCOG01259">
    <property type="taxonomic scope" value="Archaea"/>
</dbReference>
<dbReference type="Pfam" id="PF13561">
    <property type="entry name" value="adh_short_C2"/>
    <property type="match status" value="1"/>
</dbReference>
<dbReference type="PROSITE" id="PS00061">
    <property type="entry name" value="ADH_SHORT"/>
    <property type="match status" value="1"/>
</dbReference>
<keyword evidence="6" id="KW-1185">Reference proteome</keyword>
<dbReference type="Gene3D" id="3.40.50.720">
    <property type="entry name" value="NAD(P)-binding Rossmann-like Domain"/>
    <property type="match status" value="1"/>
</dbReference>
<evidence type="ECO:0000313" key="5">
    <source>
        <dbReference type="Proteomes" id="UP000000390"/>
    </source>
</evidence>
<evidence type="ECO:0000313" key="3">
    <source>
        <dbReference type="EMBL" id="ADJ17056.1"/>
    </source>
</evidence>
<geneLocation type="plasmid" evidence="3 5">
    <name>2</name>
</geneLocation>
<protein>
    <submittedName>
        <fullName evidence="3">Short-chain dehydrogenase/reductase SDR</fullName>
    </submittedName>
</protein>
<dbReference type="KEGG" id="hje:HacjB3_18583"/>
<dbReference type="InterPro" id="IPR020904">
    <property type="entry name" value="Sc_DH/Rdtase_CS"/>
</dbReference>
<dbReference type="Proteomes" id="UP000000390">
    <property type="component" value="Plasmid 2"/>
</dbReference>
<sequence>MTGGSGAIGRAVAPTLARVGFDVTVAYHRDEAGAKAAAEAVREHGQRATIVQADIRDTEEAAALVEQAATLGPVAVVVNGAGAVNPGPVEEAPDSIGNVLAVNVEGAINVTTPAIKLLRENDGSVVNISSVAAVHGTVDTTYATAKAGLLGFTRSLAREVGPDGVRVNAVAPGPVDTPMNDTITDSLEDRRFRGHHTVDTLLDRYEATPEEVASAVRFLATHEFITGEILHVDGGMSLS</sequence>
<keyword evidence="3" id="KW-0614">Plasmid</keyword>
<dbReference type="GeneID" id="9421503"/>
<dbReference type="GO" id="GO:0016616">
    <property type="term" value="F:oxidoreductase activity, acting on the CH-OH group of donors, NAD or NADP as acceptor"/>
    <property type="evidence" value="ECO:0007669"/>
    <property type="project" value="TreeGrafter"/>
</dbReference>
<reference evidence="3 5" key="1">
    <citation type="journal article" date="2010" name="J. Bacteriol.">
        <title>Complete genome sequence of Halalkalicoccus jeotgali B3(T), an extremely halophilic archaeon.</title>
        <authorList>
            <person name="Roh S.W."/>
            <person name="Nam Y.D."/>
            <person name="Nam S.H."/>
            <person name="Choi S.H."/>
            <person name="Park H.S."/>
            <person name="Bae J.W."/>
        </authorList>
    </citation>
    <scope>NUCLEOTIDE SEQUENCE [LARGE SCALE GENOMIC DNA]</scope>
    <source>
        <strain evidence="3">B3</strain>
        <strain evidence="5">DSM 18796 / CECT 7217 / JCM 14584 / KCTC 4019 / B3</strain>
        <plasmid evidence="5">2</plasmid>
    </source>
</reference>
<organism evidence="3 5">
    <name type="scientific">Halalkalicoccus jeotgali (strain DSM 18796 / CECT 7217 / JCM 14584 / KCTC 4019 / B3)</name>
    <dbReference type="NCBI Taxonomy" id="795797"/>
    <lineage>
        <taxon>Archaea</taxon>
        <taxon>Methanobacteriati</taxon>
        <taxon>Methanobacteriota</taxon>
        <taxon>Stenosarchaea group</taxon>
        <taxon>Halobacteria</taxon>
        <taxon>Halobacteriales</taxon>
        <taxon>Halococcaceae</taxon>
        <taxon>Halalkalicoccus</taxon>
    </lineage>
</organism>